<evidence type="ECO:0000256" key="6">
    <source>
        <dbReference type="ARBA" id="ARBA00022989"/>
    </source>
</evidence>
<dbReference type="EMBL" id="FMVT01000026">
    <property type="protein sequence ID" value="SCY96796.1"/>
    <property type="molecule type" value="Genomic_DNA"/>
</dbReference>
<keyword evidence="10" id="KW-1185">Reference proteome</keyword>
<evidence type="ECO:0000256" key="7">
    <source>
        <dbReference type="ARBA" id="ARBA00023136"/>
    </source>
</evidence>
<evidence type="ECO:0000256" key="1">
    <source>
        <dbReference type="ARBA" id="ARBA00004651"/>
    </source>
</evidence>
<keyword evidence="7 8" id="KW-0472">Membrane</keyword>
<dbReference type="AlphaFoldDB" id="A0A1G5K846"/>
<dbReference type="Pfam" id="PF04066">
    <property type="entry name" value="MrpF_PhaF"/>
    <property type="match status" value="1"/>
</dbReference>
<gene>
    <name evidence="9" type="ORF">SAMN05660710_03761</name>
</gene>
<keyword evidence="3" id="KW-0813">Transport</keyword>
<reference evidence="9 10" key="1">
    <citation type="submission" date="2016-10" db="EMBL/GenBank/DDBJ databases">
        <authorList>
            <person name="de Groot N.N."/>
        </authorList>
    </citation>
    <scope>NUCLEOTIDE SEQUENCE [LARGE SCALE GENOMIC DNA]</scope>
    <source>
        <strain evidence="9 10">CGMCC 1.8925</strain>
    </source>
</reference>
<dbReference type="OrthoDB" id="7872865at2"/>
<organism evidence="9 10">
    <name type="scientific">Paracoccus tibetensis</name>
    <dbReference type="NCBI Taxonomy" id="336292"/>
    <lineage>
        <taxon>Bacteria</taxon>
        <taxon>Pseudomonadati</taxon>
        <taxon>Pseudomonadota</taxon>
        <taxon>Alphaproteobacteria</taxon>
        <taxon>Rhodobacterales</taxon>
        <taxon>Paracoccaceae</taxon>
        <taxon>Paracoccus</taxon>
    </lineage>
</organism>
<name>A0A1G5K846_9RHOB</name>
<evidence type="ECO:0000313" key="10">
    <source>
        <dbReference type="Proteomes" id="UP000199502"/>
    </source>
</evidence>
<dbReference type="GO" id="GO:0005886">
    <property type="term" value="C:plasma membrane"/>
    <property type="evidence" value="ECO:0007669"/>
    <property type="project" value="UniProtKB-SubCell"/>
</dbReference>
<comment type="subcellular location">
    <subcellularLocation>
        <location evidence="1">Cell membrane</location>
        <topology evidence="1">Multi-pass membrane protein</topology>
    </subcellularLocation>
</comment>
<dbReference type="InterPro" id="IPR007208">
    <property type="entry name" value="MrpF/PhaF-like"/>
</dbReference>
<dbReference type="STRING" id="336292.SAMN05660710_03761"/>
<dbReference type="PANTHER" id="PTHR34702:SF1">
    <property type="entry name" value="NA(+)_H(+) ANTIPORTER SUBUNIT F"/>
    <property type="match status" value="1"/>
</dbReference>
<feature type="transmembrane region" description="Helical" evidence="8">
    <location>
        <begin position="60"/>
        <end position="79"/>
    </location>
</feature>
<evidence type="ECO:0000256" key="3">
    <source>
        <dbReference type="ARBA" id="ARBA00022448"/>
    </source>
</evidence>
<evidence type="ECO:0000256" key="5">
    <source>
        <dbReference type="ARBA" id="ARBA00022692"/>
    </source>
</evidence>
<accession>A0A1G5K846</accession>
<keyword evidence="6 8" id="KW-1133">Transmembrane helix</keyword>
<dbReference type="RefSeq" id="WP_029032390.1">
    <property type="nucleotide sequence ID" value="NZ_FMVT01000026.1"/>
</dbReference>
<evidence type="ECO:0000256" key="2">
    <source>
        <dbReference type="ARBA" id="ARBA00009212"/>
    </source>
</evidence>
<evidence type="ECO:0000256" key="8">
    <source>
        <dbReference type="SAM" id="Phobius"/>
    </source>
</evidence>
<dbReference type="Proteomes" id="UP000199502">
    <property type="component" value="Unassembled WGS sequence"/>
</dbReference>
<dbReference type="PANTHER" id="PTHR34702">
    <property type="entry name" value="NA(+)/H(+) ANTIPORTER SUBUNIT F1"/>
    <property type="match status" value="1"/>
</dbReference>
<evidence type="ECO:0000313" key="9">
    <source>
        <dbReference type="EMBL" id="SCY96796.1"/>
    </source>
</evidence>
<keyword evidence="4" id="KW-1003">Cell membrane</keyword>
<sequence>MTGLFYAAAMALLVTVALALVRAWKGPGTIDRIMAAQLVGTGVIGVALTLGAARGDATMLDAALVATLLAALAVAAFVASRAPRGARKDGEDRS</sequence>
<protein>
    <submittedName>
        <fullName evidence="9">Multicomponent Na+:H+ antiporter subunit F</fullName>
    </submittedName>
</protein>
<dbReference type="GO" id="GO:0015385">
    <property type="term" value="F:sodium:proton antiporter activity"/>
    <property type="evidence" value="ECO:0007669"/>
    <property type="project" value="TreeGrafter"/>
</dbReference>
<comment type="similarity">
    <text evidence="2">Belongs to the CPA3 antiporters (TC 2.A.63) subunit F family.</text>
</comment>
<evidence type="ECO:0000256" key="4">
    <source>
        <dbReference type="ARBA" id="ARBA00022475"/>
    </source>
</evidence>
<keyword evidence="5 8" id="KW-0812">Transmembrane</keyword>
<proteinExistence type="inferred from homology"/>
<feature type="transmembrane region" description="Helical" evidence="8">
    <location>
        <begin position="33"/>
        <end position="53"/>
    </location>
</feature>